<name>A0AAN9TF58_9HEMI</name>
<evidence type="ECO:0000256" key="1">
    <source>
        <dbReference type="SAM" id="Coils"/>
    </source>
</evidence>
<reference evidence="2 3" key="1">
    <citation type="submission" date="2024-03" db="EMBL/GenBank/DDBJ databases">
        <title>Adaptation during the transition from Ophiocordyceps entomopathogen to insect associate is accompanied by gene loss and intensified selection.</title>
        <authorList>
            <person name="Ward C.M."/>
            <person name="Onetto C.A."/>
            <person name="Borneman A.R."/>
        </authorList>
    </citation>
    <scope>NUCLEOTIDE SEQUENCE [LARGE SCALE GENOMIC DNA]</scope>
    <source>
        <strain evidence="2">AWRI1</strain>
        <tissue evidence="2">Single Adult Female</tissue>
    </source>
</reference>
<sequence>MDEQSSNATSNSSTVSTANLQQILALSTSLTDENEKRNIQPVDEDRRKFFFDCVQSIQGIQGSYQDDIEIIKRSLEELRNNSNDAERCSVALTSIMDLVDHIDVASDFMKLGGYSTVGQFLSSENSVLVRLAAEIIGISCQNHPFCQNAILDDPRIFQDLFNILLSPHHEDNAKVKAVFALSSCVQNNKVGHEKFVKLNGYDALLNILNTAGLPLKLRICFVLDCLCSQFPQIKSLLLEKKFLDSLIDLLNKIPIDESKETVLNTMLTFVEGFYDALKECRKEKHNLKPTLEFLISRYTEDFKDEKEKAIRLKDELDRFSGE</sequence>
<comment type="caution">
    <text evidence="2">The sequence shown here is derived from an EMBL/GenBank/DDBJ whole genome shotgun (WGS) entry which is preliminary data.</text>
</comment>
<dbReference type="PANTHER" id="PTHR19316">
    <property type="entry name" value="PROTEIN FOLDING REGULATOR"/>
    <property type="match status" value="1"/>
</dbReference>
<evidence type="ECO:0000313" key="2">
    <source>
        <dbReference type="EMBL" id="KAK7582172.1"/>
    </source>
</evidence>
<keyword evidence="3" id="KW-1185">Reference proteome</keyword>
<organism evidence="2 3">
    <name type="scientific">Parthenolecanium corni</name>
    <dbReference type="NCBI Taxonomy" id="536013"/>
    <lineage>
        <taxon>Eukaryota</taxon>
        <taxon>Metazoa</taxon>
        <taxon>Ecdysozoa</taxon>
        <taxon>Arthropoda</taxon>
        <taxon>Hexapoda</taxon>
        <taxon>Insecta</taxon>
        <taxon>Pterygota</taxon>
        <taxon>Neoptera</taxon>
        <taxon>Paraneoptera</taxon>
        <taxon>Hemiptera</taxon>
        <taxon>Sternorrhyncha</taxon>
        <taxon>Coccoidea</taxon>
        <taxon>Coccidae</taxon>
        <taxon>Parthenolecanium</taxon>
    </lineage>
</organism>
<dbReference type="Proteomes" id="UP001367676">
    <property type="component" value="Unassembled WGS sequence"/>
</dbReference>
<dbReference type="InterPro" id="IPR011989">
    <property type="entry name" value="ARM-like"/>
</dbReference>
<protein>
    <submittedName>
        <fullName evidence="2">Uncharacterized protein</fullName>
    </submittedName>
</protein>
<dbReference type="SUPFAM" id="SSF48371">
    <property type="entry name" value="ARM repeat"/>
    <property type="match status" value="1"/>
</dbReference>
<keyword evidence="1" id="KW-0175">Coiled coil</keyword>
<dbReference type="Gene3D" id="1.25.10.10">
    <property type="entry name" value="Leucine-rich Repeat Variant"/>
    <property type="match status" value="1"/>
</dbReference>
<dbReference type="InterPro" id="IPR050693">
    <property type="entry name" value="Hsp70_NEF-Inhibitors"/>
</dbReference>
<dbReference type="GO" id="GO:0000774">
    <property type="term" value="F:adenyl-nucleotide exchange factor activity"/>
    <property type="evidence" value="ECO:0007669"/>
    <property type="project" value="TreeGrafter"/>
</dbReference>
<dbReference type="GO" id="GO:0005783">
    <property type="term" value="C:endoplasmic reticulum"/>
    <property type="evidence" value="ECO:0007669"/>
    <property type="project" value="TreeGrafter"/>
</dbReference>
<accession>A0AAN9TF58</accession>
<gene>
    <name evidence="2" type="ORF">V9T40_013617</name>
</gene>
<feature type="coiled-coil region" evidence="1">
    <location>
        <begin position="61"/>
        <end position="88"/>
    </location>
</feature>
<dbReference type="PANTHER" id="PTHR19316:SF18">
    <property type="entry name" value="HSP70-BINDING PROTEIN 1"/>
    <property type="match status" value="1"/>
</dbReference>
<proteinExistence type="predicted"/>
<dbReference type="EMBL" id="JBBCAQ010000033">
    <property type="protein sequence ID" value="KAK7582172.1"/>
    <property type="molecule type" value="Genomic_DNA"/>
</dbReference>
<dbReference type="InterPro" id="IPR016024">
    <property type="entry name" value="ARM-type_fold"/>
</dbReference>
<dbReference type="AlphaFoldDB" id="A0AAN9TF58"/>
<evidence type="ECO:0000313" key="3">
    <source>
        <dbReference type="Proteomes" id="UP001367676"/>
    </source>
</evidence>
<feature type="coiled-coil region" evidence="1">
    <location>
        <begin position="295"/>
        <end position="322"/>
    </location>
</feature>